<evidence type="ECO:0000313" key="2">
    <source>
        <dbReference type="EMBL" id="GGG71149.1"/>
    </source>
</evidence>
<evidence type="ECO:0000313" key="3">
    <source>
        <dbReference type="Proteomes" id="UP000600247"/>
    </source>
</evidence>
<dbReference type="Gene3D" id="3.20.80.10">
    <property type="entry name" value="Regulatory factor, effector binding domain"/>
    <property type="match status" value="1"/>
</dbReference>
<reference evidence="2 3" key="1">
    <citation type="journal article" date="2014" name="Int. J. Syst. Evol. Microbiol.">
        <title>Complete genome sequence of Corynebacterium casei LMG S-19264T (=DSM 44701T), isolated from a smear-ripened cheese.</title>
        <authorList>
            <consortium name="US DOE Joint Genome Institute (JGI-PGF)"/>
            <person name="Walter F."/>
            <person name="Albersmeier A."/>
            <person name="Kalinowski J."/>
            <person name="Ruckert C."/>
        </authorList>
    </citation>
    <scope>NUCLEOTIDE SEQUENCE [LARGE SCALE GENOMIC DNA]</scope>
    <source>
        <strain evidence="2 3">CGMCC 1.15286</strain>
    </source>
</reference>
<accession>A0A917H935</accession>
<feature type="domain" description="AraC effector-binding" evidence="1">
    <location>
        <begin position="2"/>
        <end position="148"/>
    </location>
</feature>
<proteinExistence type="predicted"/>
<protein>
    <recommendedName>
        <fullName evidence="1">AraC effector-binding domain-containing protein</fullName>
    </recommendedName>
</protein>
<dbReference type="InterPro" id="IPR029441">
    <property type="entry name" value="Cass2"/>
</dbReference>
<comment type="caution">
    <text evidence="2">The sequence shown here is derived from an EMBL/GenBank/DDBJ whole genome shotgun (WGS) entry which is preliminary data.</text>
</comment>
<organism evidence="2 3">
    <name type="scientific">Paenibacillus radicis</name>
    <name type="common">ex Gao et al. 2016</name>
    <dbReference type="NCBI Taxonomy" id="1737354"/>
    <lineage>
        <taxon>Bacteria</taxon>
        <taxon>Bacillati</taxon>
        <taxon>Bacillota</taxon>
        <taxon>Bacilli</taxon>
        <taxon>Bacillales</taxon>
        <taxon>Paenibacillaceae</taxon>
        <taxon>Paenibacillus</taxon>
    </lineage>
</organism>
<dbReference type="SMART" id="SM00871">
    <property type="entry name" value="AraC_E_bind"/>
    <property type="match status" value="1"/>
</dbReference>
<dbReference type="Pfam" id="PF14526">
    <property type="entry name" value="Cass2"/>
    <property type="match status" value="1"/>
</dbReference>
<dbReference type="Proteomes" id="UP000600247">
    <property type="component" value="Unassembled WGS sequence"/>
</dbReference>
<dbReference type="SUPFAM" id="SSF55136">
    <property type="entry name" value="Probable bacterial effector-binding domain"/>
    <property type="match status" value="1"/>
</dbReference>
<gene>
    <name evidence="2" type="ORF">GCM10010918_28280</name>
</gene>
<keyword evidence="3" id="KW-1185">Reference proteome</keyword>
<sequence length="148" mass="16755">MFECELITRDVRHFAGFSFSGSFPHSFPAESVKVQQKLGSRKSEFTTDINTDVVFSPYYVCDNLATYFACYEVPEGSAIPEGMVSFKLPGHTYAKVTCTNKTIHDGYGHVFDWIQKNGHKQLNGACSIETFYIEEAEEEKVELFIPVE</sequence>
<dbReference type="AlphaFoldDB" id="A0A917H935"/>
<dbReference type="InterPro" id="IPR010499">
    <property type="entry name" value="AraC_E-bd"/>
</dbReference>
<dbReference type="InterPro" id="IPR011256">
    <property type="entry name" value="Reg_factor_effector_dom_sf"/>
</dbReference>
<evidence type="ECO:0000259" key="1">
    <source>
        <dbReference type="SMART" id="SM00871"/>
    </source>
</evidence>
<dbReference type="RefSeq" id="WP_188889805.1">
    <property type="nucleotide sequence ID" value="NZ_BMHY01000004.1"/>
</dbReference>
<name>A0A917H935_9BACL</name>
<dbReference type="EMBL" id="BMHY01000004">
    <property type="protein sequence ID" value="GGG71149.1"/>
    <property type="molecule type" value="Genomic_DNA"/>
</dbReference>